<protein>
    <submittedName>
        <fullName evidence="1">Uncharacterized protein</fullName>
    </submittedName>
</protein>
<comment type="caution">
    <text evidence="1">The sequence shown here is derived from an EMBL/GenBank/DDBJ whole genome shotgun (WGS) entry which is preliminary data.</text>
</comment>
<accession>A0ACC4BP44</accession>
<gene>
    <name evidence="1" type="ORF">D5086_018214</name>
</gene>
<reference evidence="1 2" key="1">
    <citation type="journal article" date="2024" name="Plant Biotechnol. J.">
        <title>Genome and CRISPR/Cas9 system of a widespread forest tree (Populus alba) in the world.</title>
        <authorList>
            <person name="Liu Y.J."/>
            <person name="Jiang P.F."/>
            <person name="Han X.M."/>
            <person name="Li X.Y."/>
            <person name="Wang H.M."/>
            <person name="Wang Y.J."/>
            <person name="Wang X.X."/>
            <person name="Zeng Q.Y."/>
        </authorList>
    </citation>
    <scope>NUCLEOTIDE SEQUENCE [LARGE SCALE GENOMIC DNA]</scope>
    <source>
        <strain evidence="2">cv. PAL-ZL1</strain>
    </source>
</reference>
<sequence length="67" mass="7288">MARFSSSFVDTSVVGSYKILVSHGSALRIFISREFKIQTPRTLGGNEKANHQSCEQLPSPTAFATAN</sequence>
<evidence type="ECO:0000313" key="1">
    <source>
        <dbReference type="EMBL" id="KAL3580379.1"/>
    </source>
</evidence>
<keyword evidence="2" id="KW-1185">Reference proteome</keyword>
<organism evidence="1 2">
    <name type="scientific">Populus alba</name>
    <name type="common">White poplar</name>
    <dbReference type="NCBI Taxonomy" id="43335"/>
    <lineage>
        <taxon>Eukaryota</taxon>
        <taxon>Viridiplantae</taxon>
        <taxon>Streptophyta</taxon>
        <taxon>Embryophyta</taxon>
        <taxon>Tracheophyta</taxon>
        <taxon>Spermatophyta</taxon>
        <taxon>Magnoliopsida</taxon>
        <taxon>eudicotyledons</taxon>
        <taxon>Gunneridae</taxon>
        <taxon>Pentapetalae</taxon>
        <taxon>rosids</taxon>
        <taxon>fabids</taxon>
        <taxon>Malpighiales</taxon>
        <taxon>Salicaceae</taxon>
        <taxon>Saliceae</taxon>
        <taxon>Populus</taxon>
    </lineage>
</organism>
<evidence type="ECO:0000313" key="2">
    <source>
        <dbReference type="Proteomes" id="UP000309997"/>
    </source>
</evidence>
<dbReference type="EMBL" id="RCHU02000009">
    <property type="protein sequence ID" value="KAL3580379.1"/>
    <property type="molecule type" value="Genomic_DNA"/>
</dbReference>
<proteinExistence type="predicted"/>
<name>A0ACC4BP44_POPAL</name>
<dbReference type="Proteomes" id="UP000309997">
    <property type="component" value="Unassembled WGS sequence"/>
</dbReference>